<reference evidence="1 2" key="1">
    <citation type="journal article" date="2018" name="PLoS Genet.">
        <title>Population sequencing reveals clonal diversity and ancestral inbreeding in the grapevine cultivar Chardonnay.</title>
        <authorList>
            <person name="Roach M.J."/>
            <person name="Johnson D.L."/>
            <person name="Bohlmann J."/>
            <person name="van Vuuren H.J."/>
            <person name="Jones S.J."/>
            <person name="Pretorius I.S."/>
            <person name="Schmidt S.A."/>
            <person name="Borneman A.R."/>
        </authorList>
    </citation>
    <scope>NUCLEOTIDE SEQUENCE [LARGE SCALE GENOMIC DNA]</scope>
    <source>
        <strain evidence="2">cv. Chardonnay</strain>
        <tissue evidence="1">Leaf</tissue>
    </source>
</reference>
<organism evidence="1 2">
    <name type="scientific">Vitis vinifera</name>
    <name type="common">Grape</name>
    <dbReference type="NCBI Taxonomy" id="29760"/>
    <lineage>
        <taxon>Eukaryota</taxon>
        <taxon>Viridiplantae</taxon>
        <taxon>Streptophyta</taxon>
        <taxon>Embryophyta</taxon>
        <taxon>Tracheophyta</taxon>
        <taxon>Spermatophyta</taxon>
        <taxon>Magnoliopsida</taxon>
        <taxon>eudicotyledons</taxon>
        <taxon>Gunneridae</taxon>
        <taxon>Pentapetalae</taxon>
        <taxon>rosids</taxon>
        <taxon>Vitales</taxon>
        <taxon>Vitaceae</taxon>
        <taxon>Viteae</taxon>
        <taxon>Vitis</taxon>
    </lineage>
</organism>
<proteinExistence type="predicted"/>
<sequence>MVIFNFVALSINDDDGVSLMFNIATKFLSPPTVELYVEILSVQMENVECTIELSIDVPPIPSQKMVDVDDALEMSKDDDDPLMNIDSNAVHDMVMSEWYVYEAPGNHDVEDRC</sequence>
<dbReference type="Proteomes" id="UP000288805">
    <property type="component" value="Unassembled WGS sequence"/>
</dbReference>
<name>A0A438G727_VITVI</name>
<gene>
    <name evidence="1" type="ORF">CK203_064821</name>
</gene>
<comment type="caution">
    <text evidence="1">The sequence shown here is derived from an EMBL/GenBank/DDBJ whole genome shotgun (WGS) entry which is preliminary data.</text>
</comment>
<dbReference type="EMBL" id="QGNW01000554">
    <property type="protein sequence ID" value="RVW68023.1"/>
    <property type="molecule type" value="Genomic_DNA"/>
</dbReference>
<protein>
    <submittedName>
        <fullName evidence="1">Uncharacterized protein</fullName>
    </submittedName>
</protein>
<evidence type="ECO:0000313" key="1">
    <source>
        <dbReference type="EMBL" id="RVW68023.1"/>
    </source>
</evidence>
<evidence type="ECO:0000313" key="2">
    <source>
        <dbReference type="Proteomes" id="UP000288805"/>
    </source>
</evidence>
<dbReference type="AlphaFoldDB" id="A0A438G727"/>
<accession>A0A438G727</accession>